<protein>
    <submittedName>
        <fullName evidence="7">Uncharacterized protein</fullName>
    </submittedName>
</protein>
<feature type="compositionally biased region" description="Low complexity" evidence="6">
    <location>
        <begin position="516"/>
        <end position="530"/>
    </location>
</feature>
<dbReference type="Proteomes" id="UP000249915">
    <property type="component" value="Unassembled WGS sequence"/>
</dbReference>
<feature type="region of interest" description="Disordered" evidence="6">
    <location>
        <begin position="415"/>
        <end position="584"/>
    </location>
</feature>
<keyword evidence="8" id="KW-1185">Reference proteome</keyword>
<evidence type="ECO:0000256" key="2">
    <source>
        <dbReference type="ARBA" id="ARBA00023015"/>
    </source>
</evidence>
<evidence type="ECO:0000256" key="6">
    <source>
        <dbReference type="SAM" id="MobiDB-lite"/>
    </source>
</evidence>
<dbReference type="RefSeq" id="WP_112279821.1">
    <property type="nucleotide sequence ID" value="NZ_MASW01000001.1"/>
</dbReference>
<keyword evidence="2" id="KW-0805">Transcription regulation</keyword>
<feature type="compositionally biased region" description="Polar residues" evidence="6">
    <location>
        <begin position="473"/>
        <end position="485"/>
    </location>
</feature>
<dbReference type="InterPro" id="IPR007627">
    <property type="entry name" value="RNA_pol_sigma70_r2"/>
</dbReference>
<dbReference type="GO" id="GO:0003677">
    <property type="term" value="F:DNA binding"/>
    <property type="evidence" value="ECO:0007669"/>
    <property type="project" value="UniProtKB-KW"/>
</dbReference>
<dbReference type="InterPro" id="IPR013325">
    <property type="entry name" value="RNA_pol_sigma_r2"/>
</dbReference>
<evidence type="ECO:0000313" key="7">
    <source>
        <dbReference type="EMBL" id="PXY31786.1"/>
    </source>
</evidence>
<dbReference type="InterPro" id="IPR041916">
    <property type="entry name" value="Anti_sigma_zinc_sf"/>
</dbReference>
<dbReference type="InterPro" id="IPR039425">
    <property type="entry name" value="RNA_pol_sigma-70-like"/>
</dbReference>
<dbReference type="EMBL" id="MASW01000001">
    <property type="protein sequence ID" value="PXY31786.1"/>
    <property type="molecule type" value="Genomic_DNA"/>
</dbReference>
<dbReference type="GO" id="GO:0016987">
    <property type="term" value="F:sigma factor activity"/>
    <property type="evidence" value="ECO:0007669"/>
    <property type="project" value="UniProtKB-KW"/>
</dbReference>
<dbReference type="NCBIfam" id="TIGR02937">
    <property type="entry name" value="sigma70-ECF"/>
    <property type="match status" value="1"/>
</dbReference>
<keyword evidence="4" id="KW-0238">DNA-binding</keyword>
<comment type="caution">
    <text evidence="7">The sequence shown here is derived from an EMBL/GenBank/DDBJ whole genome shotgun (WGS) entry which is preliminary data.</text>
</comment>
<dbReference type="GO" id="GO:0006352">
    <property type="term" value="P:DNA-templated transcription initiation"/>
    <property type="evidence" value="ECO:0007669"/>
    <property type="project" value="InterPro"/>
</dbReference>
<dbReference type="SUPFAM" id="SSF88946">
    <property type="entry name" value="Sigma2 domain of RNA polymerase sigma factors"/>
    <property type="match status" value="1"/>
</dbReference>
<dbReference type="Gene3D" id="1.10.10.1320">
    <property type="entry name" value="Anti-sigma factor, zinc-finger domain"/>
    <property type="match status" value="1"/>
</dbReference>
<dbReference type="Pfam" id="PF04542">
    <property type="entry name" value="Sigma70_r2"/>
    <property type="match status" value="1"/>
</dbReference>
<evidence type="ECO:0000313" key="8">
    <source>
        <dbReference type="Proteomes" id="UP000249915"/>
    </source>
</evidence>
<dbReference type="OrthoDB" id="4990598at2"/>
<reference evidence="7 8" key="1">
    <citation type="submission" date="2016-07" db="EMBL/GenBank/DDBJ databases">
        <title>Draft genome sequence of Prauserella muralis DSM 45305, isolated from a mould-covered wall in an indoor environment.</title>
        <authorList>
            <person name="Ruckert C."/>
            <person name="Albersmeier A."/>
            <person name="Jiang C.-L."/>
            <person name="Jiang Y."/>
            <person name="Kalinowski J."/>
            <person name="Schneider O."/>
            <person name="Winkler A."/>
            <person name="Zotchev S.B."/>
        </authorList>
    </citation>
    <scope>NUCLEOTIDE SEQUENCE [LARGE SCALE GENOMIC DNA]</scope>
    <source>
        <strain evidence="7 8">DSM 45305</strain>
    </source>
</reference>
<name>A0A2V4B9D5_9PSEU</name>
<evidence type="ECO:0000256" key="3">
    <source>
        <dbReference type="ARBA" id="ARBA00023082"/>
    </source>
</evidence>
<dbReference type="Pfam" id="PF13490">
    <property type="entry name" value="zf-HC2"/>
    <property type="match status" value="1"/>
</dbReference>
<dbReference type="SUPFAM" id="SSF88659">
    <property type="entry name" value="Sigma3 and sigma4 domains of RNA polymerase sigma factors"/>
    <property type="match status" value="1"/>
</dbReference>
<keyword evidence="5" id="KW-0804">Transcription</keyword>
<evidence type="ECO:0000256" key="5">
    <source>
        <dbReference type="ARBA" id="ARBA00023163"/>
    </source>
</evidence>
<dbReference type="PANTHER" id="PTHR43133:SF8">
    <property type="entry name" value="RNA POLYMERASE SIGMA FACTOR HI_1459-RELATED"/>
    <property type="match status" value="1"/>
</dbReference>
<feature type="compositionally biased region" description="Gly residues" evidence="6">
    <location>
        <begin position="433"/>
        <end position="456"/>
    </location>
</feature>
<feature type="compositionally biased region" description="Basic and acidic residues" evidence="6">
    <location>
        <begin position="557"/>
        <end position="570"/>
    </location>
</feature>
<dbReference type="Gene3D" id="1.10.1740.10">
    <property type="match status" value="1"/>
</dbReference>
<dbReference type="InterPro" id="IPR027383">
    <property type="entry name" value="Znf_put"/>
</dbReference>
<dbReference type="AlphaFoldDB" id="A0A2V4B9D5"/>
<dbReference type="InterPro" id="IPR013324">
    <property type="entry name" value="RNA_pol_sigma_r3/r4-like"/>
</dbReference>
<sequence>MDRAVSGSDEPALLGRLRVGEDAAFGELFEQHAAAVRRLARGLASDSSEAEDITAETFFRVLQAVRRGNGPRDNVRAYLLTVARRVCWEWHGARRDVPVTDDELTNRVGAGADSQNRTAESTLITRAFSSLPERWRTVLWQTEVEGVQPAHAARDFGLSANATAALARRARLGLRAAYLQAHLAVDRSSDGCRTVMEKLGGYTAGSVTGAEARKIKAHLGTCASCRSTHDELREVCSSLRAHAGVIVLFVPAAGLASMATGAGTAGLGGAAGSATASAGTTTSAGGVTAASAGSAGGLAATSGFGGTAVAVGANVKVGLALASTAAVGVVGMVGPSDPHTQDQIGLPSDGNSAELHIAEPRPSERLGSAVVPGTGHTVQDYLEQHRAGARPGAESEPAEQPATEYTAPEGVQIAGEAKPPQTPAGGTELPGVAAGGAPGKGNGAGRGTGEDNGQGNGRPRSDPPAESPPTGTPMGTSEPATSSPGRTPVHSPGKPESPPAQSGSASGKPDEPPGQSKKSPAPSTTPAPSSFEESGEDDGHADDDACRRGGPPSWAPARDHDDREYHEHAARGCGPNEHAGFPPR</sequence>
<keyword evidence="3" id="KW-0731">Sigma factor</keyword>
<proteinExistence type="inferred from homology"/>
<accession>A0A2V4B9D5</accession>
<comment type="similarity">
    <text evidence="1">Belongs to the sigma-70 factor family. ECF subfamily.</text>
</comment>
<organism evidence="7 8">
    <name type="scientific">Prauserella muralis</name>
    <dbReference type="NCBI Taxonomy" id="588067"/>
    <lineage>
        <taxon>Bacteria</taxon>
        <taxon>Bacillati</taxon>
        <taxon>Actinomycetota</taxon>
        <taxon>Actinomycetes</taxon>
        <taxon>Pseudonocardiales</taxon>
        <taxon>Pseudonocardiaceae</taxon>
        <taxon>Prauserella</taxon>
    </lineage>
</organism>
<dbReference type="PANTHER" id="PTHR43133">
    <property type="entry name" value="RNA POLYMERASE ECF-TYPE SIGMA FACTO"/>
    <property type="match status" value="1"/>
</dbReference>
<evidence type="ECO:0000256" key="4">
    <source>
        <dbReference type="ARBA" id="ARBA00023125"/>
    </source>
</evidence>
<gene>
    <name evidence="7" type="ORF">BAY60_05430</name>
</gene>
<dbReference type="InterPro" id="IPR014284">
    <property type="entry name" value="RNA_pol_sigma-70_dom"/>
</dbReference>
<evidence type="ECO:0000256" key="1">
    <source>
        <dbReference type="ARBA" id="ARBA00010641"/>
    </source>
</evidence>